<dbReference type="AlphaFoldDB" id="A0AAJ1EQQ7"/>
<dbReference type="InterPro" id="IPR029151">
    <property type="entry name" value="Sensor-like_sf"/>
</dbReference>
<proteinExistence type="predicted"/>
<reference evidence="1" key="1">
    <citation type="submission" date="2021-10" db="EMBL/GenBank/DDBJ databases">
        <title>Collection of gut derived symbiotic bacterial strains cultured from healthy donors.</title>
        <authorList>
            <person name="Lin H."/>
            <person name="Littmann E."/>
            <person name="Claire K."/>
            <person name="Pamer E."/>
        </authorList>
    </citation>
    <scope>NUCLEOTIDE SEQUENCE</scope>
    <source>
        <strain evidence="1">MSK.23.4</strain>
    </source>
</reference>
<dbReference type="EMBL" id="JAJBNC010000264">
    <property type="protein sequence ID" value="MCB5495994.1"/>
    <property type="molecule type" value="Genomic_DNA"/>
</dbReference>
<organism evidence="1 2">
    <name type="scientific">Mediterraneibacter gnavus</name>
    <name type="common">Ruminococcus gnavus</name>
    <dbReference type="NCBI Taxonomy" id="33038"/>
    <lineage>
        <taxon>Bacteria</taxon>
        <taxon>Bacillati</taxon>
        <taxon>Bacillota</taxon>
        <taxon>Clostridia</taxon>
        <taxon>Lachnospirales</taxon>
        <taxon>Lachnospiraceae</taxon>
        <taxon>Mediterraneibacter</taxon>
    </lineage>
</organism>
<feature type="non-terminal residue" evidence="1">
    <location>
        <position position="1"/>
    </location>
</feature>
<feature type="non-terminal residue" evidence="1">
    <location>
        <position position="91"/>
    </location>
</feature>
<protein>
    <submittedName>
        <fullName evidence="1">GGDEF domain-containing protein</fullName>
    </submittedName>
</protein>
<name>A0AAJ1EQQ7_MEDGN</name>
<evidence type="ECO:0000313" key="2">
    <source>
        <dbReference type="Proteomes" id="UP001297422"/>
    </source>
</evidence>
<gene>
    <name evidence="1" type="ORF">LIQ10_20130</name>
</gene>
<evidence type="ECO:0000313" key="1">
    <source>
        <dbReference type="EMBL" id="MCB5495994.1"/>
    </source>
</evidence>
<dbReference type="SUPFAM" id="SSF103190">
    <property type="entry name" value="Sensory domain-like"/>
    <property type="match status" value="1"/>
</dbReference>
<accession>A0AAJ1EQQ7</accession>
<sequence length="91" mass="10243">FNLKINQVIQTIENNRTELVCLKSSLDEDYLTRAKAFAYVIEKNPNIIESVTELQNLATLLDVDELHVSDSEGLIAYSSVPKYVGLDFHNG</sequence>
<comment type="caution">
    <text evidence="1">The sequence shown here is derived from an EMBL/GenBank/DDBJ whole genome shotgun (WGS) entry which is preliminary data.</text>
</comment>
<dbReference type="Proteomes" id="UP001297422">
    <property type="component" value="Unassembled WGS sequence"/>
</dbReference>